<dbReference type="KEGG" id="clup:CLUP02_07767"/>
<evidence type="ECO:0000313" key="1">
    <source>
        <dbReference type="EMBL" id="UQC82280.1"/>
    </source>
</evidence>
<dbReference type="RefSeq" id="XP_049143903.1">
    <property type="nucleotide sequence ID" value="XM_049286760.1"/>
</dbReference>
<dbReference type="EMBL" id="CP019476">
    <property type="protein sequence ID" value="UQC82280.1"/>
    <property type="molecule type" value="Genomic_DNA"/>
</dbReference>
<name>A0A9Q8WH00_9PEZI</name>
<protein>
    <submittedName>
        <fullName evidence="1">Uncharacterized protein</fullName>
    </submittedName>
</protein>
<dbReference type="AlphaFoldDB" id="A0A9Q8WH00"/>
<organism evidence="1 2">
    <name type="scientific">Colletotrichum lupini</name>
    <dbReference type="NCBI Taxonomy" id="145971"/>
    <lineage>
        <taxon>Eukaryota</taxon>
        <taxon>Fungi</taxon>
        <taxon>Dikarya</taxon>
        <taxon>Ascomycota</taxon>
        <taxon>Pezizomycotina</taxon>
        <taxon>Sordariomycetes</taxon>
        <taxon>Hypocreomycetidae</taxon>
        <taxon>Glomerellales</taxon>
        <taxon>Glomerellaceae</taxon>
        <taxon>Colletotrichum</taxon>
        <taxon>Colletotrichum acutatum species complex</taxon>
    </lineage>
</organism>
<evidence type="ECO:0000313" key="2">
    <source>
        <dbReference type="Proteomes" id="UP000830671"/>
    </source>
</evidence>
<dbReference type="GeneID" id="73341770"/>
<reference evidence="1" key="1">
    <citation type="journal article" date="2021" name="Mol. Plant Microbe Interact.">
        <title>Complete Genome Sequence of the Plant-Pathogenic Fungus Colletotrichum lupini.</title>
        <authorList>
            <person name="Baroncelli R."/>
            <person name="Pensec F."/>
            <person name="Da Lio D."/>
            <person name="Boufleur T."/>
            <person name="Vicente I."/>
            <person name="Sarrocco S."/>
            <person name="Picot A."/>
            <person name="Baraldi E."/>
            <person name="Sukno S."/>
            <person name="Thon M."/>
            <person name="Le Floch G."/>
        </authorList>
    </citation>
    <scope>NUCLEOTIDE SEQUENCE</scope>
    <source>
        <strain evidence="1">IMI 504893</strain>
    </source>
</reference>
<proteinExistence type="predicted"/>
<dbReference type="Proteomes" id="UP000830671">
    <property type="component" value="Chromosome 4"/>
</dbReference>
<accession>A0A9Q8WH00</accession>
<gene>
    <name evidence="1" type="ORF">CLUP02_07767</name>
</gene>
<keyword evidence="2" id="KW-1185">Reference proteome</keyword>
<sequence length="374" mass="42064">MRVGDGVEWPLFWVNRPPEHPRHANALSRLPPASPAHHRHLSTSIRIVRVVVVCIVRAFLVSLQLYRYSTHSSFNCHGNSPLAPHILTCRETAFAPFALGAQNIHALEWYYVMRPPHLDVFPHRLGQHAARESLTELWALILHSRYSRTPPCTLARSLHDMRWQAARHCHSTLGCREFPCQTCMFCTWRAGKLEAQTLQLDQPRQADKVRAWRQPIGCFHRFRRSSSPHCGHLICPAITHPAGGPGMIGQRRIASRRTIAMTKGLFHRTRAGQDATDSSVRSPVLLISSDCQPKKSVPPVVIKQSLAGPETRSIEHEGLSELDSQRSSRGRILSRELWTSHVTGVTAFGRCAIVSRSQPVIILLILGIVKSCIR</sequence>